<evidence type="ECO:0000256" key="1">
    <source>
        <dbReference type="SAM" id="MobiDB-lite"/>
    </source>
</evidence>
<accession>A0A563W3N7</accession>
<dbReference type="PROSITE" id="PS51662">
    <property type="entry name" value="BP_PHYTASE"/>
    <property type="match status" value="1"/>
</dbReference>
<dbReference type="InterPro" id="IPR011042">
    <property type="entry name" value="6-blade_b-propeller_TolB-like"/>
</dbReference>
<organism evidence="3 4">
    <name type="scientific">Hyella patelloides LEGE 07179</name>
    <dbReference type="NCBI Taxonomy" id="945734"/>
    <lineage>
        <taxon>Bacteria</taxon>
        <taxon>Bacillati</taxon>
        <taxon>Cyanobacteriota</taxon>
        <taxon>Cyanophyceae</taxon>
        <taxon>Pleurocapsales</taxon>
        <taxon>Hyellaceae</taxon>
        <taxon>Hyella</taxon>
    </lineage>
</organism>
<dbReference type="GO" id="GO:0016158">
    <property type="term" value="F:inositol hexakisphosphate 3-phosphatase activity"/>
    <property type="evidence" value="ECO:0007669"/>
    <property type="project" value="InterPro"/>
</dbReference>
<dbReference type="InterPro" id="IPR003431">
    <property type="entry name" value="B-propeller_Phytase"/>
</dbReference>
<dbReference type="NCBIfam" id="NF033679">
    <property type="entry name" value="DNRLRE_dom"/>
    <property type="match status" value="1"/>
</dbReference>
<keyword evidence="4" id="KW-1185">Reference proteome</keyword>
<dbReference type="Gene3D" id="2.120.10.30">
    <property type="entry name" value="TolB, C-terminal domain"/>
    <property type="match status" value="1"/>
</dbReference>
<evidence type="ECO:0000259" key="2">
    <source>
        <dbReference type="PROSITE" id="PS51662"/>
    </source>
</evidence>
<dbReference type="Proteomes" id="UP000320055">
    <property type="component" value="Unassembled WGS sequence"/>
</dbReference>
<gene>
    <name evidence="3" type="ORF">H1P_730001</name>
</gene>
<sequence>MYYRDNGEGYLLASSQGSDSYAVYDREGNNDILGSFTIDDGNGIDGTQNTDGIDIIGRDLGGQFSEGLLVAQDGDNENDTTNLKFVSLQDLENGVDFIQLGTDEFDPRNPQPIDPDPDPDPDPTTMQATFEQGVNGYIGTVDTFLQEASPNADNSNADTLNVDARDDGGEVQTILRFESIFGNQPEQIAQGAEIISAELELDVSNPGSNIEFHRLLQDFDDTDTYSSFDNGVQANDLEAVSTPDAVTGSVATGVLSVDVTDSLQTWQENPDSNFGWAILPTNNNGVDFDSAEGNNPPRLIVEYAVDNLPNNLTQSSELGDIADTNTLEGFNSLDSDLSNLGNSEINDLNTV</sequence>
<protein>
    <recommendedName>
        <fullName evidence="2">BPP domain-containing protein</fullName>
    </recommendedName>
</protein>
<evidence type="ECO:0000313" key="4">
    <source>
        <dbReference type="Proteomes" id="UP000320055"/>
    </source>
</evidence>
<proteinExistence type="predicted"/>
<dbReference type="SUPFAM" id="SSF50956">
    <property type="entry name" value="Thermostable phytase (3-phytase)"/>
    <property type="match status" value="1"/>
</dbReference>
<dbReference type="EMBL" id="CAACVJ010000680">
    <property type="protein sequence ID" value="VEP18260.1"/>
    <property type="molecule type" value="Genomic_DNA"/>
</dbReference>
<feature type="region of interest" description="Disordered" evidence="1">
    <location>
        <begin position="101"/>
        <end position="125"/>
    </location>
</feature>
<dbReference type="AlphaFoldDB" id="A0A563W3N7"/>
<feature type="domain" description="BPP" evidence="2">
    <location>
        <begin position="1"/>
        <end position="95"/>
    </location>
</feature>
<reference evidence="3 4" key="1">
    <citation type="submission" date="2019-01" db="EMBL/GenBank/DDBJ databases">
        <authorList>
            <person name="Brito A."/>
        </authorList>
    </citation>
    <scope>NUCLEOTIDE SEQUENCE [LARGE SCALE GENOMIC DNA]</scope>
    <source>
        <strain evidence="3">1</strain>
    </source>
</reference>
<name>A0A563W3N7_9CYAN</name>
<evidence type="ECO:0000313" key="3">
    <source>
        <dbReference type="EMBL" id="VEP18260.1"/>
    </source>
</evidence>
<dbReference type="Pfam" id="PF02333">
    <property type="entry name" value="Phytase"/>
    <property type="match status" value="1"/>
</dbReference>